<comment type="similarity">
    <text evidence="1">Belongs to the peptidase C40 family.</text>
</comment>
<dbReference type="PROSITE" id="PS51935">
    <property type="entry name" value="NLPC_P60"/>
    <property type="match status" value="1"/>
</dbReference>
<comment type="caution">
    <text evidence="6">The sequence shown here is derived from an EMBL/GenBank/DDBJ whole genome shotgun (WGS) entry which is preliminary data.</text>
</comment>
<dbReference type="Proteomes" id="UP001500067">
    <property type="component" value="Unassembled WGS sequence"/>
</dbReference>
<dbReference type="RefSeq" id="WP_345083437.1">
    <property type="nucleotide sequence ID" value="NZ_BAABFA010000016.1"/>
</dbReference>
<feature type="domain" description="NlpC/P60" evidence="5">
    <location>
        <begin position="132"/>
        <end position="263"/>
    </location>
</feature>
<dbReference type="PANTHER" id="PTHR47053:SF1">
    <property type="entry name" value="MUREIN DD-ENDOPEPTIDASE MEPH-RELATED"/>
    <property type="match status" value="1"/>
</dbReference>
<accession>A0ABP8NIG5</accession>
<keyword evidence="7" id="KW-1185">Reference proteome</keyword>
<sequence length="266" mass="29614">MPMILSYACCNVGVMPVRKEPYHTAEQVTQLLFGEKAEIMQVNNRDWAKIRCGWDDYEGWCKLSQLSLLHRKEYRKEVKYLSGDHKGRLLMPGEDMQLPLGAELLGIKAGLVKAAHLSGKFKGKKLNVKQAIPGADAVKAAAMQYLHAPYQWGGRSVAGLDCSGLVQMAYKICNYPMPRDASQQAMVGSAVDFLVHTQCGDLAFFEEKEGSINHVGILLDNETIIHATDTAGRVVIDRIDQQGIISISLKKRTHHLRMVKRVLPAQ</sequence>
<dbReference type="PANTHER" id="PTHR47053">
    <property type="entry name" value="MUREIN DD-ENDOPEPTIDASE MEPH-RELATED"/>
    <property type="match status" value="1"/>
</dbReference>
<dbReference type="Pfam" id="PF00877">
    <property type="entry name" value="NLPC_P60"/>
    <property type="match status" value="1"/>
</dbReference>
<evidence type="ECO:0000256" key="1">
    <source>
        <dbReference type="ARBA" id="ARBA00007074"/>
    </source>
</evidence>
<evidence type="ECO:0000256" key="3">
    <source>
        <dbReference type="ARBA" id="ARBA00022801"/>
    </source>
</evidence>
<dbReference type="InterPro" id="IPR038765">
    <property type="entry name" value="Papain-like_cys_pep_sf"/>
</dbReference>
<dbReference type="Pfam" id="PF18348">
    <property type="entry name" value="SH3_16"/>
    <property type="match status" value="1"/>
</dbReference>
<protein>
    <submittedName>
        <fullName evidence="6">C40 family peptidase</fullName>
    </submittedName>
</protein>
<dbReference type="InterPro" id="IPR000064">
    <property type="entry name" value="NLP_P60_dom"/>
</dbReference>
<evidence type="ECO:0000259" key="5">
    <source>
        <dbReference type="PROSITE" id="PS51935"/>
    </source>
</evidence>
<evidence type="ECO:0000256" key="4">
    <source>
        <dbReference type="ARBA" id="ARBA00022807"/>
    </source>
</evidence>
<keyword evidence="3" id="KW-0378">Hydrolase</keyword>
<evidence type="ECO:0000256" key="2">
    <source>
        <dbReference type="ARBA" id="ARBA00022670"/>
    </source>
</evidence>
<reference evidence="7" key="1">
    <citation type="journal article" date="2019" name="Int. J. Syst. Evol. Microbiol.">
        <title>The Global Catalogue of Microorganisms (GCM) 10K type strain sequencing project: providing services to taxonomists for standard genome sequencing and annotation.</title>
        <authorList>
            <consortium name="The Broad Institute Genomics Platform"/>
            <consortium name="The Broad Institute Genome Sequencing Center for Infectious Disease"/>
            <person name="Wu L."/>
            <person name="Ma J."/>
        </authorList>
    </citation>
    <scope>NUCLEOTIDE SEQUENCE [LARGE SCALE GENOMIC DNA]</scope>
    <source>
        <strain evidence="7">JCM 32105</strain>
    </source>
</reference>
<dbReference type="Gene3D" id="3.90.1720.10">
    <property type="entry name" value="endopeptidase domain like (from Nostoc punctiforme)"/>
    <property type="match status" value="1"/>
</dbReference>
<organism evidence="6 7">
    <name type="scientific">Nemorincola caseinilytica</name>
    <dbReference type="NCBI Taxonomy" id="2054315"/>
    <lineage>
        <taxon>Bacteria</taxon>
        <taxon>Pseudomonadati</taxon>
        <taxon>Bacteroidota</taxon>
        <taxon>Chitinophagia</taxon>
        <taxon>Chitinophagales</taxon>
        <taxon>Chitinophagaceae</taxon>
        <taxon>Nemorincola</taxon>
    </lineage>
</organism>
<evidence type="ECO:0000313" key="6">
    <source>
        <dbReference type="EMBL" id="GAA4467514.1"/>
    </source>
</evidence>
<gene>
    <name evidence="6" type="ORF">GCM10023093_23570</name>
</gene>
<proteinExistence type="inferred from homology"/>
<dbReference type="EMBL" id="BAABFA010000016">
    <property type="protein sequence ID" value="GAA4467514.1"/>
    <property type="molecule type" value="Genomic_DNA"/>
</dbReference>
<keyword evidence="4" id="KW-0788">Thiol protease</keyword>
<dbReference type="Gene3D" id="2.30.30.40">
    <property type="entry name" value="SH3 Domains"/>
    <property type="match status" value="1"/>
</dbReference>
<name>A0ABP8NIG5_9BACT</name>
<keyword evidence="2" id="KW-0645">Protease</keyword>
<dbReference type="SUPFAM" id="SSF54001">
    <property type="entry name" value="Cysteine proteinases"/>
    <property type="match status" value="1"/>
</dbReference>
<evidence type="ECO:0000313" key="7">
    <source>
        <dbReference type="Proteomes" id="UP001500067"/>
    </source>
</evidence>
<dbReference type="InterPro" id="IPR041382">
    <property type="entry name" value="SH3_16"/>
</dbReference>
<dbReference type="InterPro" id="IPR051202">
    <property type="entry name" value="Peptidase_C40"/>
</dbReference>